<dbReference type="Proteomes" id="UP000765509">
    <property type="component" value="Unassembled WGS sequence"/>
</dbReference>
<proteinExistence type="predicted"/>
<feature type="compositionally biased region" description="Low complexity" evidence="1">
    <location>
        <begin position="102"/>
        <end position="120"/>
    </location>
</feature>
<dbReference type="AlphaFoldDB" id="A0A9Q3BXA6"/>
<accession>A0A9Q3BXA6</accession>
<feature type="region of interest" description="Disordered" evidence="1">
    <location>
        <begin position="241"/>
        <end position="267"/>
    </location>
</feature>
<protein>
    <submittedName>
        <fullName evidence="3">Uncharacterized protein</fullName>
    </submittedName>
</protein>
<feature type="region of interest" description="Disordered" evidence="1">
    <location>
        <begin position="65"/>
        <end position="136"/>
    </location>
</feature>
<keyword evidence="4" id="KW-1185">Reference proteome</keyword>
<evidence type="ECO:0000313" key="3">
    <source>
        <dbReference type="EMBL" id="MBW0473254.1"/>
    </source>
</evidence>
<organism evidence="3 4">
    <name type="scientific">Austropuccinia psidii MF-1</name>
    <dbReference type="NCBI Taxonomy" id="1389203"/>
    <lineage>
        <taxon>Eukaryota</taxon>
        <taxon>Fungi</taxon>
        <taxon>Dikarya</taxon>
        <taxon>Basidiomycota</taxon>
        <taxon>Pucciniomycotina</taxon>
        <taxon>Pucciniomycetes</taxon>
        <taxon>Pucciniales</taxon>
        <taxon>Sphaerophragmiaceae</taxon>
        <taxon>Austropuccinia</taxon>
    </lineage>
</organism>
<feature type="chain" id="PRO_5040145172" evidence="2">
    <location>
        <begin position="19"/>
        <end position="267"/>
    </location>
</feature>
<evidence type="ECO:0000256" key="1">
    <source>
        <dbReference type="SAM" id="MobiDB-lite"/>
    </source>
</evidence>
<feature type="signal peptide" evidence="2">
    <location>
        <begin position="1"/>
        <end position="18"/>
    </location>
</feature>
<keyword evidence="2" id="KW-0732">Signal</keyword>
<feature type="compositionally biased region" description="Polar residues" evidence="1">
    <location>
        <begin position="125"/>
        <end position="136"/>
    </location>
</feature>
<evidence type="ECO:0000256" key="2">
    <source>
        <dbReference type="SAM" id="SignalP"/>
    </source>
</evidence>
<name>A0A9Q3BXA6_9BASI</name>
<sequence length="267" mass="28070">MLLLPCLLAASARVPSSAAHVNRAGPTHSAKALFSYQQSARPIYSIPNLQSASVGLLVRRAEPSRAERLAAETPPASSPSDDASTPTLVSLAPENHSQDLQSTPFTSSPSLSASAAGAPSRCMRPSSSTITPCDQELSSARSSPLSVLLILTLDRPSNSPPSSILSFDPAHLISSHFSFGLASIRAPCLCMRSGSGLPGTERGELIAHQSHSLTQSYRGLSRFDGPFLTYISPAIAHAQWPTQSAHPSQDPQKVNLGKFNPASTPIN</sequence>
<gene>
    <name evidence="3" type="ORF">O181_012969</name>
</gene>
<feature type="compositionally biased region" description="Low complexity" evidence="1">
    <location>
        <begin position="71"/>
        <end position="87"/>
    </location>
</feature>
<comment type="caution">
    <text evidence="3">The sequence shown here is derived from an EMBL/GenBank/DDBJ whole genome shotgun (WGS) entry which is preliminary data.</text>
</comment>
<evidence type="ECO:0000313" key="4">
    <source>
        <dbReference type="Proteomes" id="UP000765509"/>
    </source>
</evidence>
<dbReference type="EMBL" id="AVOT02003348">
    <property type="protein sequence ID" value="MBW0473254.1"/>
    <property type="molecule type" value="Genomic_DNA"/>
</dbReference>
<reference evidence="3" key="1">
    <citation type="submission" date="2021-03" db="EMBL/GenBank/DDBJ databases">
        <title>Draft genome sequence of rust myrtle Austropuccinia psidii MF-1, a brazilian biotype.</title>
        <authorList>
            <person name="Quecine M.C."/>
            <person name="Pachon D.M.R."/>
            <person name="Bonatelli M.L."/>
            <person name="Correr F.H."/>
            <person name="Franceschini L.M."/>
            <person name="Leite T.F."/>
            <person name="Margarido G.R.A."/>
            <person name="Almeida C.A."/>
            <person name="Ferrarezi J.A."/>
            <person name="Labate C.A."/>
        </authorList>
    </citation>
    <scope>NUCLEOTIDE SEQUENCE</scope>
    <source>
        <strain evidence="3">MF-1</strain>
    </source>
</reference>
<feature type="compositionally biased region" description="Polar residues" evidence="1">
    <location>
        <begin position="241"/>
        <end position="252"/>
    </location>
</feature>